<sequence length="478" mass="52807">MGSKTLGRGESSEKNIWLYSTGNLANNLIFMMVAMYIMYYYTNILGISAMAAGAIFMVARLVDAFTDPIMGMIVDRTNTKMGKYRPFIIFGAPFLGIALVMLFTTPNLSAGGKLAYAYISYIFYSLTWTCVQIPQLALPIILSNSIARRTRVQAVFQTLGAIGAVAVQSGAILMLERFGGLDDPGAWTTVAIIFAIVSTILFILSAMSVNKLDVYNPNSSDKMKRDKITMRQRFNAVAKNRALLCVLVAFSTDMFAFQIANSMRIYFFQYNMGGRMDLMVYLGYVGLVASLIMLFVIGPFAKKMGKRIGIMVVESICIVLALVLLFAAPRQNVPLVMISLVGTTFLFSFTNLLSRAAVLDSANYVEVRDGVANNALISSTLTFMNKVAQAISAFFAGTILTFTGYNASLAQQSDGTLRTILYLMTLVPIAAYIFSVVGMYFYPLSKKGEIELEEQIRKIREEEYRLEDEARALLSTDV</sequence>
<feature type="transmembrane region" description="Helical" evidence="1">
    <location>
        <begin position="16"/>
        <end position="38"/>
    </location>
</feature>
<dbReference type="SUPFAM" id="SSF103473">
    <property type="entry name" value="MFS general substrate transporter"/>
    <property type="match status" value="1"/>
</dbReference>
<evidence type="ECO:0000313" key="3">
    <source>
        <dbReference type="Proteomes" id="UP000184251"/>
    </source>
</evidence>
<feature type="transmembrane region" description="Helical" evidence="1">
    <location>
        <begin position="333"/>
        <end position="353"/>
    </location>
</feature>
<evidence type="ECO:0000313" key="2">
    <source>
        <dbReference type="EMBL" id="SHE51778.1"/>
    </source>
</evidence>
<dbReference type="Pfam" id="PF13347">
    <property type="entry name" value="MFS_2"/>
    <property type="match status" value="1"/>
</dbReference>
<proteinExistence type="predicted"/>
<feature type="transmembrane region" description="Helical" evidence="1">
    <location>
        <begin position="280"/>
        <end position="301"/>
    </location>
</feature>
<evidence type="ECO:0000256" key="1">
    <source>
        <dbReference type="SAM" id="Phobius"/>
    </source>
</evidence>
<dbReference type="InterPro" id="IPR039672">
    <property type="entry name" value="MFS_2"/>
</dbReference>
<reference evidence="2 3" key="1">
    <citation type="submission" date="2016-11" db="EMBL/GenBank/DDBJ databases">
        <authorList>
            <person name="Jaros S."/>
            <person name="Januszkiewicz K."/>
            <person name="Wedrychowicz H."/>
        </authorList>
    </citation>
    <scope>NUCLEOTIDE SEQUENCE [LARGE SCALE GENOMIC DNA]</scope>
    <source>
        <strain evidence="2 3">DSM 14828</strain>
    </source>
</reference>
<dbReference type="PANTHER" id="PTHR11328">
    <property type="entry name" value="MAJOR FACILITATOR SUPERFAMILY DOMAIN-CONTAINING PROTEIN"/>
    <property type="match status" value="1"/>
</dbReference>
<dbReference type="GO" id="GO:0005886">
    <property type="term" value="C:plasma membrane"/>
    <property type="evidence" value="ECO:0007669"/>
    <property type="project" value="TreeGrafter"/>
</dbReference>
<dbReference type="InterPro" id="IPR036259">
    <property type="entry name" value="MFS_trans_sf"/>
</dbReference>
<gene>
    <name evidence="2" type="ORF">SAMN02746064_00645</name>
</gene>
<feature type="transmembrane region" description="Helical" evidence="1">
    <location>
        <begin position="187"/>
        <end position="209"/>
    </location>
</feature>
<keyword evidence="1" id="KW-0812">Transmembrane</keyword>
<dbReference type="AlphaFoldDB" id="A0A1M4U4X3"/>
<feature type="transmembrane region" description="Helical" evidence="1">
    <location>
        <begin position="154"/>
        <end position="175"/>
    </location>
</feature>
<dbReference type="GO" id="GO:0006814">
    <property type="term" value="P:sodium ion transport"/>
    <property type="evidence" value="ECO:0007669"/>
    <property type="project" value="InterPro"/>
</dbReference>
<dbReference type="InterPro" id="IPR001927">
    <property type="entry name" value="Na/Gal_symport"/>
</dbReference>
<organism evidence="2 3">
    <name type="scientific">Alkalibacter saccharofermentans DSM 14828</name>
    <dbReference type="NCBI Taxonomy" id="1120975"/>
    <lineage>
        <taxon>Bacteria</taxon>
        <taxon>Bacillati</taxon>
        <taxon>Bacillota</taxon>
        <taxon>Clostridia</taxon>
        <taxon>Eubacteriales</taxon>
        <taxon>Eubacteriaceae</taxon>
        <taxon>Alkalibacter</taxon>
    </lineage>
</organism>
<keyword evidence="3" id="KW-1185">Reference proteome</keyword>
<keyword evidence="1" id="KW-0472">Membrane</keyword>
<accession>A0A1M4U4X3</accession>
<dbReference type="PANTHER" id="PTHR11328:SF24">
    <property type="entry name" value="MAJOR FACILITATOR SUPERFAMILY (MFS) PROFILE DOMAIN-CONTAINING PROTEIN"/>
    <property type="match status" value="1"/>
</dbReference>
<dbReference type="RefSeq" id="WP_073269644.1">
    <property type="nucleotide sequence ID" value="NZ_FQTU01000003.1"/>
</dbReference>
<dbReference type="STRING" id="1120975.SAMN02746064_00645"/>
<name>A0A1M4U4X3_9FIRM</name>
<feature type="transmembrane region" description="Helical" evidence="1">
    <location>
        <begin position="44"/>
        <end position="63"/>
    </location>
</feature>
<dbReference type="Proteomes" id="UP000184251">
    <property type="component" value="Unassembled WGS sequence"/>
</dbReference>
<feature type="transmembrane region" description="Helical" evidence="1">
    <location>
        <begin position="115"/>
        <end position="142"/>
    </location>
</feature>
<dbReference type="EMBL" id="FQTU01000003">
    <property type="protein sequence ID" value="SHE51778.1"/>
    <property type="molecule type" value="Genomic_DNA"/>
</dbReference>
<feature type="transmembrane region" description="Helical" evidence="1">
    <location>
        <begin position="420"/>
        <end position="442"/>
    </location>
</feature>
<feature type="transmembrane region" description="Helical" evidence="1">
    <location>
        <begin position="241"/>
        <end position="260"/>
    </location>
</feature>
<dbReference type="GO" id="GO:0008643">
    <property type="term" value="P:carbohydrate transport"/>
    <property type="evidence" value="ECO:0007669"/>
    <property type="project" value="InterPro"/>
</dbReference>
<dbReference type="NCBIfam" id="TIGR00792">
    <property type="entry name" value="gph"/>
    <property type="match status" value="1"/>
</dbReference>
<dbReference type="CDD" id="cd17332">
    <property type="entry name" value="MFS_MelB_like"/>
    <property type="match status" value="1"/>
</dbReference>
<keyword evidence="1" id="KW-1133">Transmembrane helix</keyword>
<feature type="transmembrane region" description="Helical" evidence="1">
    <location>
        <begin position="84"/>
        <end position="103"/>
    </location>
</feature>
<feature type="transmembrane region" description="Helical" evidence="1">
    <location>
        <begin position="308"/>
        <end position="327"/>
    </location>
</feature>
<dbReference type="GO" id="GO:0015293">
    <property type="term" value="F:symporter activity"/>
    <property type="evidence" value="ECO:0007669"/>
    <property type="project" value="InterPro"/>
</dbReference>
<feature type="transmembrane region" description="Helical" evidence="1">
    <location>
        <begin position="387"/>
        <end position="408"/>
    </location>
</feature>
<dbReference type="Gene3D" id="1.20.1250.20">
    <property type="entry name" value="MFS general substrate transporter like domains"/>
    <property type="match status" value="2"/>
</dbReference>
<dbReference type="OrthoDB" id="9764596at2"/>
<protein>
    <submittedName>
        <fullName evidence="2">Glycoside/pentoside/hexuronide:cation symporter, GPH family</fullName>
    </submittedName>
</protein>